<evidence type="ECO:0000256" key="1">
    <source>
        <dbReference type="ARBA" id="ARBA00022741"/>
    </source>
</evidence>
<keyword evidence="2" id="KW-0067">ATP-binding</keyword>
<sequence>MSEINSSAITAIHDSEFESFAASTLFTEGWSVLHRALDWSSLISFLSTIKKLPDVLLLSTNLTGIEIGQIETLQRQGIRVFLFQESSSDALTFPHSIQKPENSLELIGLIRGSIRSPLLRNKSIIQSSAKAHVLTVGSAHGAAGCTSLSINLATELALTGKKVLLVDAHITSQSIAILLGLQGLHSAKEAQEIASNLWAIEVTQTNVFQSIEMLNRALNEFDLILIDIGTLTDVAQTLSGRRWSGEVLVWVSVHGDDLWVMSKSDRLGTERLRRLVLELSKNLMKSSISCVQSFTSENKRLKENDQAFLAVATSIRPKRILRYAMDSRSIAMAEREQCSLYDSNERSLLRKSVLELSGELEL</sequence>
<dbReference type="SUPFAM" id="SSF52540">
    <property type="entry name" value="P-loop containing nucleoside triphosphate hydrolases"/>
    <property type="match status" value="1"/>
</dbReference>
<organism evidence="3">
    <name type="scientific">freshwater metagenome</name>
    <dbReference type="NCBI Taxonomy" id="449393"/>
    <lineage>
        <taxon>unclassified sequences</taxon>
        <taxon>metagenomes</taxon>
        <taxon>ecological metagenomes</taxon>
    </lineage>
</organism>
<dbReference type="InterPro" id="IPR033756">
    <property type="entry name" value="YlxH/NBP35"/>
</dbReference>
<dbReference type="Gene3D" id="3.40.50.300">
    <property type="entry name" value="P-loop containing nucleotide triphosphate hydrolases"/>
    <property type="match status" value="1"/>
</dbReference>
<accession>A0A6J5YQD5</accession>
<evidence type="ECO:0000256" key="2">
    <source>
        <dbReference type="ARBA" id="ARBA00022840"/>
    </source>
</evidence>
<protein>
    <submittedName>
        <fullName evidence="3">Unannotated protein</fullName>
    </submittedName>
</protein>
<gene>
    <name evidence="3" type="ORF">UFOPK3820_00097</name>
</gene>
<dbReference type="Pfam" id="PF10609">
    <property type="entry name" value="ParA"/>
    <property type="match status" value="1"/>
</dbReference>
<keyword evidence="1" id="KW-0547">Nucleotide-binding</keyword>
<dbReference type="GO" id="GO:0005524">
    <property type="term" value="F:ATP binding"/>
    <property type="evidence" value="ECO:0007669"/>
    <property type="project" value="UniProtKB-KW"/>
</dbReference>
<reference evidence="3" key="1">
    <citation type="submission" date="2020-05" db="EMBL/GenBank/DDBJ databases">
        <authorList>
            <person name="Chiriac C."/>
            <person name="Salcher M."/>
            <person name="Ghai R."/>
            <person name="Kavagutti S V."/>
        </authorList>
    </citation>
    <scope>NUCLEOTIDE SEQUENCE</scope>
</reference>
<dbReference type="EMBL" id="CAESAB010000002">
    <property type="protein sequence ID" value="CAB4330200.1"/>
    <property type="molecule type" value="Genomic_DNA"/>
</dbReference>
<dbReference type="InterPro" id="IPR027417">
    <property type="entry name" value="P-loop_NTPase"/>
</dbReference>
<proteinExistence type="predicted"/>
<dbReference type="AlphaFoldDB" id="A0A6J5YQD5"/>
<name>A0A6J5YQD5_9ZZZZ</name>
<evidence type="ECO:0000313" key="3">
    <source>
        <dbReference type="EMBL" id="CAB4330200.1"/>
    </source>
</evidence>